<sequence>MNAKKYVLGRADTFLKLYKDILIGIGGQLTVQESSSGNDELFFSNGDIAVTKLNGVNGLRKSCFFLINIKL</sequence>
<evidence type="ECO:0000313" key="2">
    <source>
        <dbReference type="Proteomes" id="UP000198785"/>
    </source>
</evidence>
<dbReference type="Proteomes" id="UP000198785">
    <property type="component" value="Unassembled WGS sequence"/>
</dbReference>
<dbReference type="EMBL" id="FOZZ01000021">
    <property type="protein sequence ID" value="SFT19112.1"/>
    <property type="molecule type" value="Genomic_DNA"/>
</dbReference>
<gene>
    <name evidence="1" type="ORF">SAMN05660206_1211</name>
</gene>
<reference evidence="1 2" key="1">
    <citation type="submission" date="2016-10" db="EMBL/GenBank/DDBJ databases">
        <authorList>
            <person name="de Groot N.N."/>
        </authorList>
    </citation>
    <scope>NUCLEOTIDE SEQUENCE [LARGE SCALE GENOMIC DNA]</scope>
    <source>
        <strain evidence="1 2">DSM 22789</strain>
    </source>
</reference>
<dbReference type="AlphaFoldDB" id="A0A1I6VZI3"/>
<accession>A0A1I6VZI3</accession>
<evidence type="ECO:0000313" key="1">
    <source>
        <dbReference type="EMBL" id="SFT19112.1"/>
    </source>
</evidence>
<proteinExistence type="predicted"/>
<name>A0A1I6VZI3_9SPHI</name>
<organism evidence="1 2">
    <name type="scientific">Sphingobacterium wenxiniae</name>
    <dbReference type="NCBI Taxonomy" id="683125"/>
    <lineage>
        <taxon>Bacteria</taxon>
        <taxon>Pseudomonadati</taxon>
        <taxon>Bacteroidota</taxon>
        <taxon>Sphingobacteriia</taxon>
        <taxon>Sphingobacteriales</taxon>
        <taxon>Sphingobacteriaceae</taxon>
        <taxon>Sphingobacterium</taxon>
    </lineage>
</organism>
<keyword evidence="2" id="KW-1185">Reference proteome</keyword>
<protein>
    <submittedName>
        <fullName evidence="1">Uncharacterized protein</fullName>
    </submittedName>
</protein>